<comment type="caution">
    <text evidence="4">The sequence shown here is derived from an EMBL/GenBank/DDBJ whole genome shotgun (WGS) entry which is preliminary data.</text>
</comment>
<evidence type="ECO:0000313" key="4">
    <source>
        <dbReference type="EMBL" id="CAI4003292.1"/>
    </source>
</evidence>
<dbReference type="OrthoDB" id="2148418at2759"/>
<name>A0A9P1D2S5_9DINO</name>
<dbReference type="Pfam" id="PF13374">
    <property type="entry name" value="TPR_10"/>
    <property type="match status" value="2"/>
</dbReference>
<keyword evidence="2" id="KW-0802">TPR repeat</keyword>
<protein>
    <submittedName>
        <fullName evidence="5">Kinesin light chain</fullName>
    </submittedName>
</protein>
<dbReference type="Gene3D" id="1.25.40.10">
    <property type="entry name" value="Tetratricopeptide repeat domain"/>
    <property type="match status" value="1"/>
</dbReference>
<dbReference type="SMART" id="SM00028">
    <property type="entry name" value="TPR"/>
    <property type="match status" value="3"/>
</dbReference>
<sequence length="377" mass="42977">FCYAYARFVEAAENLEQAISVRQQLLGDDHEEFLRSIESYVVSCNNWSVQCMSKGNFTAALELLKKAEAMTEADNVPNYQRRVVLRAVTFNNLCCYYRSRGKQNAALQFAEQCLRIEQHYKEAENAARTYLNYGVLLSTTGRNGEALEQIEKALAVLHDRERESPEVNLETSQMLVVAHYNTFVEHLRLKQNATGMQALQKALQVAGRKLGESTSQSSNLTQKIKEVQIELEKRLEQKAASERFRTTAGSFEVSQIFMHFQDSQAHPWRKVTLDEADADRAQEILSHSKQITLRRKRPPLEVPLPPDEPPARPRPRPKVQNQAYKMPPMRVPDRWWDSRPKLLKADGCFAGSPILCQHARGSWGSWGSWKGQGLVAT</sequence>
<reference evidence="4" key="1">
    <citation type="submission" date="2022-10" db="EMBL/GenBank/DDBJ databases">
        <authorList>
            <person name="Chen Y."/>
            <person name="Dougan E. K."/>
            <person name="Chan C."/>
            <person name="Rhodes N."/>
            <person name="Thang M."/>
        </authorList>
    </citation>
    <scope>NUCLEOTIDE SEQUENCE</scope>
</reference>
<gene>
    <name evidence="4" type="ORF">C1SCF055_LOCUS29172</name>
</gene>
<dbReference type="Proteomes" id="UP001152797">
    <property type="component" value="Unassembled WGS sequence"/>
</dbReference>
<evidence type="ECO:0000313" key="5">
    <source>
        <dbReference type="EMBL" id="CAL4790604.1"/>
    </source>
</evidence>
<evidence type="ECO:0000256" key="1">
    <source>
        <dbReference type="ARBA" id="ARBA00022737"/>
    </source>
</evidence>
<dbReference type="EMBL" id="CAMXCT020003239">
    <property type="protein sequence ID" value="CAL1156667.1"/>
    <property type="molecule type" value="Genomic_DNA"/>
</dbReference>
<organism evidence="4">
    <name type="scientific">Cladocopium goreaui</name>
    <dbReference type="NCBI Taxonomy" id="2562237"/>
    <lineage>
        <taxon>Eukaryota</taxon>
        <taxon>Sar</taxon>
        <taxon>Alveolata</taxon>
        <taxon>Dinophyceae</taxon>
        <taxon>Suessiales</taxon>
        <taxon>Symbiodiniaceae</taxon>
        <taxon>Cladocopium</taxon>
    </lineage>
</organism>
<dbReference type="EMBL" id="CAMXCT030003239">
    <property type="protein sequence ID" value="CAL4790604.1"/>
    <property type="molecule type" value="Genomic_DNA"/>
</dbReference>
<accession>A0A9P1D2S5</accession>
<dbReference type="PANTHER" id="PTHR45641:SF19">
    <property type="entry name" value="NEPHROCYSTIN-3"/>
    <property type="match status" value="1"/>
</dbReference>
<feature type="region of interest" description="Disordered" evidence="3">
    <location>
        <begin position="287"/>
        <end position="320"/>
    </location>
</feature>
<keyword evidence="6" id="KW-1185">Reference proteome</keyword>
<dbReference type="Pfam" id="PF13181">
    <property type="entry name" value="TPR_8"/>
    <property type="match status" value="1"/>
</dbReference>
<dbReference type="SUPFAM" id="SSF48452">
    <property type="entry name" value="TPR-like"/>
    <property type="match status" value="1"/>
</dbReference>
<keyword evidence="1" id="KW-0677">Repeat</keyword>
<evidence type="ECO:0000256" key="3">
    <source>
        <dbReference type="SAM" id="MobiDB-lite"/>
    </source>
</evidence>
<evidence type="ECO:0000256" key="2">
    <source>
        <dbReference type="ARBA" id="ARBA00022803"/>
    </source>
</evidence>
<reference evidence="5 6" key="2">
    <citation type="submission" date="2024-05" db="EMBL/GenBank/DDBJ databases">
        <authorList>
            <person name="Chen Y."/>
            <person name="Shah S."/>
            <person name="Dougan E. K."/>
            <person name="Thang M."/>
            <person name="Chan C."/>
        </authorList>
    </citation>
    <scope>NUCLEOTIDE SEQUENCE [LARGE SCALE GENOMIC DNA]</scope>
</reference>
<dbReference type="InterPro" id="IPR019734">
    <property type="entry name" value="TPR_rpt"/>
</dbReference>
<proteinExistence type="predicted"/>
<feature type="non-terminal residue" evidence="4">
    <location>
        <position position="377"/>
    </location>
</feature>
<dbReference type="AlphaFoldDB" id="A0A9P1D2S5"/>
<dbReference type="InterPro" id="IPR011990">
    <property type="entry name" value="TPR-like_helical_dom_sf"/>
</dbReference>
<dbReference type="EMBL" id="CAMXCT010003239">
    <property type="protein sequence ID" value="CAI4003292.1"/>
    <property type="molecule type" value="Genomic_DNA"/>
</dbReference>
<evidence type="ECO:0000313" key="6">
    <source>
        <dbReference type="Proteomes" id="UP001152797"/>
    </source>
</evidence>
<dbReference type="PANTHER" id="PTHR45641">
    <property type="entry name" value="TETRATRICOPEPTIDE REPEAT PROTEIN (AFU_ORTHOLOGUE AFUA_6G03870)"/>
    <property type="match status" value="1"/>
</dbReference>